<evidence type="ECO:0000256" key="6">
    <source>
        <dbReference type="ARBA" id="ARBA00023136"/>
    </source>
</evidence>
<keyword evidence="6" id="KW-0472">Membrane</keyword>
<reference evidence="8 9" key="1">
    <citation type="journal article" date="2018" name="BMC Genomics">
        <title>The genome of Naegleria lovaniensis, the basis for a comparative approach to unravel pathogenicity factors of the human pathogenic amoeba N. fowleri.</title>
        <authorList>
            <person name="Liechti N."/>
            <person name="Schurch N."/>
            <person name="Bruggmann R."/>
            <person name="Wittwer M."/>
        </authorList>
    </citation>
    <scope>NUCLEOTIDE SEQUENCE [LARGE SCALE GENOMIC DNA]</scope>
    <source>
        <strain evidence="8 9">ATCC 30569</strain>
    </source>
</reference>
<dbReference type="Proteomes" id="UP000816034">
    <property type="component" value="Unassembled WGS sequence"/>
</dbReference>
<keyword evidence="4" id="KW-0732">Signal</keyword>
<name>A0AA88GLG5_NAELO</name>
<evidence type="ECO:0000256" key="3">
    <source>
        <dbReference type="ARBA" id="ARBA00022692"/>
    </source>
</evidence>
<keyword evidence="9" id="KW-1185">Reference proteome</keyword>
<dbReference type="RefSeq" id="XP_044548084.1">
    <property type="nucleotide sequence ID" value="XM_044695376.1"/>
</dbReference>
<dbReference type="SMART" id="SM01190">
    <property type="entry name" value="EMP24_GP25L"/>
    <property type="match status" value="1"/>
</dbReference>
<gene>
    <name evidence="8" type="ORF">C9374_005607</name>
</gene>
<evidence type="ECO:0000256" key="4">
    <source>
        <dbReference type="ARBA" id="ARBA00022729"/>
    </source>
</evidence>
<dbReference type="InterPro" id="IPR009038">
    <property type="entry name" value="GOLD_dom"/>
</dbReference>
<keyword evidence="5" id="KW-1133">Transmembrane helix</keyword>
<accession>A0AA88GLG5</accession>
<dbReference type="PANTHER" id="PTHR22811">
    <property type="entry name" value="TRANSMEMBRANE EMP24 DOMAIN-CONTAINING PROTEIN"/>
    <property type="match status" value="1"/>
</dbReference>
<protein>
    <recommendedName>
        <fullName evidence="7">GOLD domain-containing protein</fullName>
    </recommendedName>
</protein>
<dbReference type="AlphaFoldDB" id="A0AA88GLG5"/>
<dbReference type="Pfam" id="PF01105">
    <property type="entry name" value="EMP24_GP25L"/>
    <property type="match status" value="1"/>
</dbReference>
<evidence type="ECO:0000256" key="1">
    <source>
        <dbReference type="ARBA" id="ARBA00004479"/>
    </source>
</evidence>
<evidence type="ECO:0000256" key="2">
    <source>
        <dbReference type="ARBA" id="ARBA00007104"/>
    </source>
</evidence>
<evidence type="ECO:0000256" key="5">
    <source>
        <dbReference type="ARBA" id="ARBA00022989"/>
    </source>
</evidence>
<evidence type="ECO:0000259" key="7">
    <source>
        <dbReference type="SMART" id="SM01190"/>
    </source>
</evidence>
<dbReference type="EMBL" id="PYSW02000024">
    <property type="protein sequence ID" value="KAG2382405.1"/>
    <property type="molecule type" value="Genomic_DNA"/>
</dbReference>
<evidence type="ECO:0000313" key="8">
    <source>
        <dbReference type="EMBL" id="KAG2382405.1"/>
    </source>
</evidence>
<comment type="subcellular location">
    <subcellularLocation>
        <location evidence="1">Membrane</location>
        <topology evidence="1">Single-pass type I membrane protein</topology>
    </subcellularLocation>
</comment>
<dbReference type="GeneID" id="68098062"/>
<dbReference type="GO" id="GO:0016020">
    <property type="term" value="C:membrane"/>
    <property type="evidence" value="ECO:0007669"/>
    <property type="project" value="UniProtKB-SubCell"/>
</dbReference>
<dbReference type="InterPro" id="IPR015720">
    <property type="entry name" value="Emp24-like"/>
</dbReference>
<sequence length="223" mass="25963">MFQRIQSSSVQATSCIGLMITILFMMHHTTLAIQTELHSGKSVCFTEDLPANTPVTITYSPPPTVALSTLVVRDPFGSVLLEERDFTSHQPHKTYFTTKGDVSGQYELCILPTQFTKDHVYKQPVFAQITIDADRYHLEKDQPTTRDQVEKLDGLLQDVRNKIDRISMEQYYFKEREERFRHTTDSTHERCWWLGVCKFSLLVGVTFWQMTNLRSFFKKKKLI</sequence>
<comment type="caution">
    <text evidence="8">The sequence shown here is derived from an EMBL/GenBank/DDBJ whole genome shotgun (WGS) entry which is preliminary data.</text>
</comment>
<keyword evidence="3" id="KW-0812">Transmembrane</keyword>
<evidence type="ECO:0000313" key="9">
    <source>
        <dbReference type="Proteomes" id="UP000816034"/>
    </source>
</evidence>
<feature type="domain" description="GOLD" evidence="7">
    <location>
        <begin position="32"/>
        <end position="218"/>
    </location>
</feature>
<comment type="similarity">
    <text evidence="2">Belongs to the EMP24/GP25L family.</text>
</comment>
<proteinExistence type="inferred from homology"/>
<organism evidence="8 9">
    <name type="scientific">Naegleria lovaniensis</name>
    <name type="common">Amoeba</name>
    <dbReference type="NCBI Taxonomy" id="51637"/>
    <lineage>
        <taxon>Eukaryota</taxon>
        <taxon>Discoba</taxon>
        <taxon>Heterolobosea</taxon>
        <taxon>Tetramitia</taxon>
        <taxon>Eutetramitia</taxon>
        <taxon>Vahlkampfiidae</taxon>
        <taxon>Naegleria</taxon>
    </lineage>
</organism>